<sequence>MPLRSRPDLAVDLLLLAVAAVWGASFVAAKDVAADIGVPSTVALRFLTAAAALALLCLARRERLPRGRGLAVAALLGASQAAIIGLETWGVHLTSATNAGLLISLALVLTPALEGLASRSWLPRSFFVTAVAAVVGVALLVSDGGLRTPTWGDALVLAAAVVRAVHVTASARLVRGRTEGSLGVVLVQLVVCAAVFSLLAGPDLPAAALALDAGGWAGVLFLGLLCSVFAFVVQLWAVRRTSAARASILMGTEPVWALLVGVVVAGEAIGPLGAVGAALIVAAGYAGQAIERRHRLGASTPADRSADPVSAPRAPAAP</sequence>
<dbReference type="Pfam" id="PF00892">
    <property type="entry name" value="EamA"/>
    <property type="match status" value="2"/>
</dbReference>
<dbReference type="AlphaFoldDB" id="A0A3Q9V028"/>
<dbReference type="InterPro" id="IPR000620">
    <property type="entry name" value="EamA_dom"/>
</dbReference>
<dbReference type="EMBL" id="CP028137">
    <property type="protein sequence ID" value="AZZ53137.1"/>
    <property type="molecule type" value="Genomic_DNA"/>
</dbReference>
<evidence type="ECO:0000256" key="4">
    <source>
        <dbReference type="ARBA" id="ARBA00022692"/>
    </source>
</evidence>
<dbReference type="SUPFAM" id="SSF103481">
    <property type="entry name" value="Multidrug resistance efflux transporter EmrE"/>
    <property type="match status" value="2"/>
</dbReference>
<dbReference type="InterPro" id="IPR051258">
    <property type="entry name" value="Diverse_Substrate_Transporter"/>
</dbReference>
<evidence type="ECO:0000256" key="6">
    <source>
        <dbReference type="ARBA" id="ARBA00023136"/>
    </source>
</evidence>
<dbReference type="GO" id="GO:0005886">
    <property type="term" value="C:plasma membrane"/>
    <property type="evidence" value="ECO:0007669"/>
    <property type="project" value="UniProtKB-SubCell"/>
</dbReference>
<gene>
    <name evidence="10" type="ORF">C1I64_14580</name>
</gene>
<dbReference type="RefSeq" id="WP_127887691.1">
    <property type="nucleotide sequence ID" value="NZ_CP028137.1"/>
</dbReference>
<feature type="region of interest" description="Disordered" evidence="7">
    <location>
        <begin position="297"/>
        <end position="318"/>
    </location>
</feature>
<evidence type="ECO:0000256" key="1">
    <source>
        <dbReference type="ARBA" id="ARBA00004651"/>
    </source>
</evidence>
<evidence type="ECO:0000256" key="8">
    <source>
        <dbReference type="SAM" id="Phobius"/>
    </source>
</evidence>
<feature type="domain" description="EamA" evidence="9">
    <location>
        <begin position="151"/>
        <end position="283"/>
    </location>
</feature>
<dbReference type="PANTHER" id="PTHR42920:SF5">
    <property type="entry name" value="EAMA DOMAIN-CONTAINING PROTEIN"/>
    <property type="match status" value="1"/>
</dbReference>
<keyword evidence="4 8" id="KW-0812">Transmembrane</keyword>
<evidence type="ECO:0000259" key="9">
    <source>
        <dbReference type="Pfam" id="PF00892"/>
    </source>
</evidence>
<feature type="transmembrane region" description="Helical" evidence="8">
    <location>
        <begin position="70"/>
        <end position="89"/>
    </location>
</feature>
<organism evidence="10 11">
    <name type="scientific">Rathayibacter festucae DSM 15932</name>
    <dbReference type="NCBI Taxonomy" id="1328866"/>
    <lineage>
        <taxon>Bacteria</taxon>
        <taxon>Bacillati</taxon>
        <taxon>Actinomycetota</taxon>
        <taxon>Actinomycetes</taxon>
        <taxon>Micrococcales</taxon>
        <taxon>Microbacteriaceae</taxon>
        <taxon>Rathayibacter</taxon>
    </lineage>
</organism>
<evidence type="ECO:0000256" key="3">
    <source>
        <dbReference type="ARBA" id="ARBA00022475"/>
    </source>
</evidence>
<evidence type="ECO:0000256" key="2">
    <source>
        <dbReference type="ARBA" id="ARBA00007362"/>
    </source>
</evidence>
<comment type="subcellular location">
    <subcellularLocation>
        <location evidence="1">Cell membrane</location>
        <topology evidence="1">Multi-pass membrane protein</topology>
    </subcellularLocation>
</comment>
<evidence type="ECO:0000256" key="5">
    <source>
        <dbReference type="ARBA" id="ARBA00022989"/>
    </source>
</evidence>
<protein>
    <submittedName>
        <fullName evidence="10">EamA family transporter</fullName>
    </submittedName>
</protein>
<name>A0A3Q9V028_9MICO</name>
<evidence type="ECO:0000313" key="11">
    <source>
        <dbReference type="Proteomes" id="UP000285317"/>
    </source>
</evidence>
<evidence type="ECO:0000256" key="7">
    <source>
        <dbReference type="SAM" id="MobiDB-lite"/>
    </source>
</evidence>
<comment type="similarity">
    <text evidence="2">Belongs to the EamA transporter family.</text>
</comment>
<feature type="domain" description="EamA" evidence="9">
    <location>
        <begin position="12"/>
        <end position="141"/>
    </location>
</feature>
<feature type="transmembrane region" description="Helical" evidence="8">
    <location>
        <begin position="181"/>
        <end position="201"/>
    </location>
</feature>
<proteinExistence type="inferred from homology"/>
<feature type="transmembrane region" description="Helical" evidence="8">
    <location>
        <begin position="125"/>
        <end position="142"/>
    </location>
</feature>
<reference evidence="10 11" key="1">
    <citation type="submission" date="2018-03" db="EMBL/GenBank/DDBJ databases">
        <title>Bacteriophage NCPPB3778 and a type I-E CRISPR drive the evolution of the US Biological Select Agent, Rathayibacter toxicus.</title>
        <authorList>
            <person name="Davis E.W.II."/>
            <person name="Tabima J.F."/>
            <person name="Weisberg A.J."/>
            <person name="Dantas Lopes L."/>
            <person name="Wiseman M.S."/>
            <person name="Wiseman M.S."/>
            <person name="Pupko T."/>
            <person name="Belcher M.S."/>
            <person name="Sechler A.J."/>
            <person name="Tancos M.A."/>
            <person name="Schroeder B.K."/>
            <person name="Murray T.D."/>
            <person name="Luster D.G."/>
            <person name="Schneider W.L."/>
            <person name="Rogers E."/>
            <person name="Andreote F.D."/>
            <person name="Grunwald N.J."/>
            <person name="Putnam M.L."/>
            <person name="Chang J.H."/>
        </authorList>
    </citation>
    <scope>NUCLEOTIDE SEQUENCE [LARGE SCALE GENOMIC DNA]</scope>
    <source>
        <strain evidence="10 11">DSM 15932</strain>
    </source>
</reference>
<evidence type="ECO:0000313" key="10">
    <source>
        <dbReference type="EMBL" id="AZZ53137.1"/>
    </source>
</evidence>
<feature type="transmembrane region" description="Helical" evidence="8">
    <location>
        <begin position="39"/>
        <end position="58"/>
    </location>
</feature>
<keyword evidence="5 8" id="KW-1133">Transmembrane helix</keyword>
<feature type="transmembrane region" description="Helical" evidence="8">
    <location>
        <begin position="154"/>
        <end position="174"/>
    </location>
</feature>
<dbReference type="Proteomes" id="UP000285317">
    <property type="component" value="Chromosome"/>
</dbReference>
<dbReference type="PANTHER" id="PTHR42920">
    <property type="entry name" value="OS03G0707200 PROTEIN-RELATED"/>
    <property type="match status" value="1"/>
</dbReference>
<keyword evidence="3" id="KW-1003">Cell membrane</keyword>
<feature type="transmembrane region" description="Helical" evidence="8">
    <location>
        <begin position="213"/>
        <end position="236"/>
    </location>
</feature>
<accession>A0A3Q9V028</accession>
<keyword evidence="6 8" id="KW-0472">Membrane</keyword>
<dbReference type="InterPro" id="IPR037185">
    <property type="entry name" value="EmrE-like"/>
</dbReference>
<dbReference type="KEGG" id="rfs:C1I64_14580"/>
<feature type="transmembrane region" description="Helical" evidence="8">
    <location>
        <begin position="95"/>
        <end position="113"/>
    </location>
</feature>